<dbReference type="InterPro" id="IPR036612">
    <property type="entry name" value="KH_dom_type_1_sf"/>
</dbReference>
<proteinExistence type="predicted"/>
<feature type="domain" description="K Homology" evidence="2">
    <location>
        <begin position="130"/>
        <end position="199"/>
    </location>
</feature>
<dbReference type="Gene3D" id="3.30.1370.10">
    <property type="entry name" value="K Homology domain, type 1"/>
    <property type="match status" value="1"/>
</dbReference>
<sequence>MDREIPEPDDIRLTSREFLNELRGEYKKEIVREHNRIVFSRDSLKYRKMGLNEYLEKDVESQEEIVVPKTDRGKLANLAQEANVSIKIDGLNRDPNIMILLVRGTLTAMRSFREKMEHMHNKLPEGIHVDGEVKVLDIPSGTEDVVIGRNGTNIYRLQRDFKVIARVTDNGRGSKSLVISGDDRDRVQEACNHVIDMIYKDIN</sequence>
<dbReference type="Pfam" id="PF00013">
    <property type="entry name" value="KH_1"/>
    <property type="match status" value="1"/>
</dbReference>
<organism evidence="3">
    <name type="scientific">Encephalitozoon cuniculi</name>
    <name type="common">Microsporidian parasite</name>
    <dbReference type="NCBI Taxonomy" id="6035"/>
    <lineage>
        <taxon>Eukaryota</taxon>
        <taxon>Fungi</taxon>
        <taxon>Fungi incertae sedis</taxon>
        <taxon>Microsporidia</taxon>
        <taxon>Unikaryonidae</taxon>
        <taxon>Encephalitozoon</taxon>
    </lineage>
</organism>
<dbReference type="InterPro" id="IPR004087">
    <property type="entry name" value="KH_dom"/>
</dbReference>
<dbReference type="AlphaFoldDB" id="M1KJ98"/>
<name>M1KJ98_ENCCN</name>
<dbReference type="GO" id="GO:0003723">
    <property type="term" value="F:RNA binding"/>
    <property type="evidence" value="ECO:0007669"/>
    <property type="project" value="UniProtKB-UniRule"/>
</dbReference>
<dbReference type="InterPro" id="IPR004088">
    <property type="entry name" value="KH_dom_type_1"/>
</dbReference>
<reference evidence="3" key="1">
    <citation type="journal article" date="2013" name="Eukaryot. Cell">
        <title>Extremely Reduced Levels of Heterozygosity in the Vertebrate Pathogen Encephalitozoon cuniculi.</title>
        <authorList>
            <person name="Selman M."/>
            <person name="Sak B."/>
            <person name="Kvac M."/>
            <person name="Farinelli L."/>
            <person name="Weiss L.M."/>
            <person name="Corradi N."/>
        </authorList>
    </citation>
    <scope>NUCLEOTIDE SEQUENCE</scope>
</reference>
<protein>
    <recommendedName>
        <fullName evidence="2">K Homology domain-containing protein</fullName>
    </recommendedName>
</protein>
<keyword evidence="1" id="KW-0694">RNA-binding</keyword>
<accession>M1KJ98</accession>
<dbReference type="VEuPathDB" id="MicrosporidiaDB:AEWQ_040100"/>
<evidence type="ECO:0000313" key="3">
    <source>
        <dbReference type="EMBL" id="AGE95301.1"/>
    </source>
</evidence>
<dbReference type="EMBL" id="KC513606">
    <property type="protein sequence ID" value="AGE95301.1"/>
    <property type="molecule type" value="Genomic_DNA"/>
</dbReference>
<dbReference type="PROSITE" id="PS50084">
    <property type="entry name" value="KH_TYPE_1"/>
    <property type="match status" value="1"/>
</dbReference>
<dbReference type="VEuPathDB" id="MicrosporidiaDB:AEWR_040100"/>
<dbReference type="VEuPathDB" id="MicrosporidiaDB:AEWD_040110"/>
<dbReference type="SUPFAM" id="SSF54791">
    <property type="entry name" value="Eukaryotic type KH-domain (KH-domain type I)"/>
    <property type="match status" value="1"/>
</dbReference>
<dbReference type="VEuPathDB" id="MicrosporidiaDB:ECU04_0190"/>
<evidence type="ECO:0000256" key="1">
    <source>
        <dbReference type="PROSITE-ProRule" id="PRU00117"/>
    </source>
</evidence>
<dbReference type="SMART" id="SM00322">
    <property type="entry name" value="KH"/>
    <property type="match status" value="1"/>
</dbReference>
<dbReference type="VEuPathDB" id="MicrosporidiaDB:M970_040100"/>
<evidence type="ECO:0000259" key="2">
    <source>
        <dbReference type="SMART" id="SM00322"/>
    </source>
</evidence>
<gene>
    <name evidence="3" type="ORF">ECU04_0190</name>
</gene>